<proteinExistence type="predicted"/>
<dbReference type="SUPFAM" id="SSF47413">
    <property type="entry name" value="lambda repressor-like DNA-binding domains"/>
    <property type="match status" value="1"/>
</dbReference>
<protein>
    <submittedName>
        <fullName evidence="2">Transcriptional regulator, XRE family</fullName>
    </submittedName>
</protein>
<dbReference type="RefSeq" id="WP_012931198.1">
    <property type="nucleotide sequence ID" value="NC_013731.1"/>
</dbReference>
<dbReference type="HOGENOM" id="CLU_125852_2_0_10"/>
<dbReference type="PANTHER" id="PTHR40455:SF1">
    <property type="entry name" value="ANTITOXIN HIGA"/>
    <property type="match status" value="1"/>
</dbReference>
<dbReference type="GO" id="GO:0001046">
    <property type="term" value="F:core promoter sequence-specific DNA binding"/>
    <property type="evidence" value="ECO:0007669"/>
    <property type="project" value="TreeGrafter"/>
</dbReference>
<dbReference type="PANTHER" id="PTHR40455">
    <property type="entry name" value="ANTITOXIN HIGA"/>
    <property type="match status" value="1"/>
</dbReference>
<evidence type="ECO:0000259" key="1">
    <source>
        <dbReference type="PROSITE" id="PS50943"/>
    </source>
</evidence>
<dbReference type="InterPro" id="IPR039060">
    <property type="entry name" value="Antitox_HigA"/>
</dbReference>
<dbReference type="Proteomes" id="UP000002028">
    <property type="component" value="Plasmid pSLIN01"/>
</dbReference>
<dbReference type="AlphaFoldDB" id="D2QV84"/>
<sequence length="148" mass="17051">MEALRYKIIKSEKQYRDYCTDLETLVTGNDQGENTQDEIELLTYLIEKWDAEHNSFEDVDPIELLTALMSEKSLKAKDLTQILGVSKSLVSDILHYKRGLSKEIIRTLSSYFSVSQEAFNRPYKLKVPANSHFKNASVMNTRKDLQLA</sequence>
<gene>
    <name evidence="2" type="ordered locus">Slin_6762</name>
</gene>
<geneLocation type="plasmid" evidence="2 3">
    <name>pSLIN01</name>
</geneLocation>
<evidence type="ECO:0000313" key="3">
    <source>
        <dbReference type="Proteomes" id="UP000002028"/>
    </source>
</evidence>
<organism evidence="2 3">
    <name type="scientific">Spirosoma linguale (strain ATCC 33905 / DSM 74 / LMG 10896 / Claus 1)</name>
    <dbReference type="NCBI Taxonomy" id="504472"/>
    <lineage>
        <taxon>Bacteria</taxon>
        <taxon>Pseudomonadati</taxon>
        <taxon>Bacteroidota</taxon>
        <taxon>Cytophagia</taxon>
        <taxon>Cytophagales</taxon>
        <taxon>Cytophagaceae</taxon>
        <taxon>Spirosoma</taxon>
    </lineage>
</organism>
<name>D2QV84_SPILD</name>
<dbReference type="InterPro" id="IPR001387">
    <property type="entry name" value="Cro/C1-type_HTH"/>
</dbReference>
<accession>D2QV84</accession>
<dbReference type="GO" id="GO:0006355">
    <property type="term" value="P:regulation of DNA-templated transcription"/>
    <property type="evidence" value="ECO:0007669"/>
    <property type="project" value="InterPro"/>
</dbReference>
<dbReference type="KEGG" id="sli:Slin_6762"/>
<dbReference type="PROSITE" id="PS50943">
    <property type="entry name" value="HTH_CROC1"/>
    <property type="match status" value="1"/>
</dbReference>
<keyword evidence="2" id="KW-0614">Plasmid</keyword>
<evidence type="ECO:0000313" key="2">
    <source>
        <dbReference type="EMBL" id="ADB42716.1"/>
    </source>
</evidence>
<reference evidence="2 3" key="1">
    <citation type="journal article" date="2010" name="Stand. Genomic Sci.">
        <title>Complete genome sequence of Spirosoma linguale type strain (1).</title>
        <authorList>
            <person name="Lail K."/>
            <person name="Sikorski J."/>
            <person name="Saunders E."/>
            <person name="Lapidus A."/>
            <person name="Glavina Del Rio T."/>
            <person name="Copeland A."/>
            <person name="Tice H."/>
            <person name="Cheng J.-F."/>
            <person name="Lucas S."/>
            <person name="Nolan M."/>
            <person name="Bruce D."/>
            <person name="Goodwin L."/>
            <person name="Pitluck S."/>
            <person name="Ivanova N."/>
            <person name="Mavromatis K."/>
            <person name="Ovchinnikova G."/>
            <person name="Pati A."/>
            <person name="Chen A."/>
            <person name="Palaniappan K."/>
            <person name="Land M."/>
            <person name="Hauser L."/>
            <person name="Chang Y.-J."/>
            <person name="Jeffries C.D."/>
            <person name="Chain P."/>
            <person name="Brettin T."/>
            <person name="Detter J.C."/>
            <person name="Schuetze A."/>
            <person name="Rohde M."/>
            <person name="Tindall B.J."/>
            <person name="Goeker M."/>
            <person name="Bristow J."/>
            <person name="Eisen J.A."/>
            <person name="Markowitz V."/>
            <person name="Hugenholtz P."/>
            <person name="Kyrpides N.C."/>
            <person name="Klenk H.-P."/>
            <person name="Chen F."/>
        </authorList>
    </citation>
    <scope>NUCLEOTIDE SEQUENCE [LARGE SCALE GENOMIC DNA]</scope>
    <source>
        <strain evidence="3">ATCC 33905 / DSM 74 / LMG 10896 / Claus 1</strain>
    </source>
</reference>
<keyword evidence="3" id="KW-1185">Reference proteome</keyword>
<dbReference type="Gene3D" id="1.10.260.40">
    <property type="entry name" value="lambda repressor-like DNA-binding domains"/>
    <property type="match status" value="1"/>
</dbReference>
<dbReference type="EMBL" id="CP001770">
    <property type="protein sequence ID" value="ADB42716.1"/>
    <property type="molecule type" value="Genomic_DNA"/>
</dbReference>
<feature type="domain" description="HTH cro/C1-type" evidence="1">
    <location>
        <begin position="65"/>
        <end position="119"/>
    </location>
</feature>
<dbReference type="InterPro" id="IPR010982">
    <property type="entry name" value="Lambda_DNA-bd_dom_sf"/>
</dbReference>